<dbReference type="PROSITE" id="PS50994">
    <property type="entry name" value="INTEGRASE"/>
    <property type="match status" value="1"/>
</dbReference>
<dbReference type="InterPro" id="IPR012337">
    <property type="entry name" value="RNaseH-like_sf"/>
</dbReference>
<keyword evidence="3" id="KW-1185">Reference proteome</keyword>
<proteinExistence type="predicted"/>
<dbReference type="KEGG" id="ccp:CHC_T00004980001"/>
<dbReference type="SUPFAM" id="SSF53098">
    <property type="entry name" value="Ribonuclease H-like"/>
    <property type="match status" value="1"/>
</dbReference>
<organism evidence="2 3">
    <name type="scientific">Chondrus crispus</name>
    <name type="common">Carrageen Irish moss</name>
    <name type="synonym">Polymorpha crispa</name>
    <dbReference type="NCBI Taxonomy" id="2769"/>
    <lineage>
        <taxon>Eukaryota</taxon>
        <taxon>Rhodophyta</taxon>
        <taxon>Florideophyceae</taxon>
        <taxon>Rhodymeniophycidae</taxon>
        <taxon>Gigartinales</taxon>
        <taxon>Gigartinaceae</taxon>
        <taxon>Chondrus</taxon>
    </lineage>
</organism>
<reference evidence="3" key="1">
    <citation type="journal article" date="2013" name="Proc. Natl. Acad. Sci. U.S.A.">
        <title>Genome structure and metabolic features in the red seaweed Chondrus crispus shed light on evolution of the Archaeplastida.</title>
        <authorList>
            <person name="Collen J."/>
            <person name="Porcel B."/>
            <person name="Carre W."/>
            <person name="Ball S.G."/>
            <person name="Chaparro C."/>
            <person name="Tonon T."/>
            <person name="Barbeyron T."/>
            <person name="Michel G."/>
            <person name="Noel B."/>
            <person name="Valentin K."/>
            <person name="Elias M."/>
            <person name="Artiguenave F."/>
            <person name="Arun A."/>
            <person name="Aury J.M."/>
            <person name="Barbosa-Neto J.F."/>
            <person name="Bothwell J.H."/>
            <person name="Bouget F.Y."/>
            <person name="Brillet L."/>
            <person name="Cabello-Hurtado F."/>
            <person name="Capella-Gutierrez S."/>
            <person name="Charrier B."/>
            <person name="Cladiere L."/>
            <person name="Cock J.M."/>
            <person name="Coelho S.M."/>
            <person name="Colleoni C."/>
            <person name="Czjzek M."/>
            <person name="Da Silva C."/>
            <person name="Delage L."/>
            <person name="Denoeud F."/>
            <person name="Deschamps P."/>
            <person name="Dittami S.M."/>
            <person name="Gabaldon T."/>
            <person name="Gachon C.M."/>
            <person name="Groisillier A."/>
            <person name="Herve C."/>
            <person name="Jabbari K."/>
            <person name="Katinka M."/>
            <person name="Kloareg B."/>
            <person name="Kowalczyk N."/>
            <person name="Labadie K."/>
            <person name="Leblanc C."/>
            <person name="Lopez P.J."/>
            <person name="McLachlan D.H."/>
            <person name="Meslet-Cladiere L."/>
            <person name="Moustafa A."/>
            <person name="Nehr Z."/>
            <person name="Nyvall Collen P."/>
            <person name="Panaud O."/>
            <person name="Partensky F."/>
            <person name="Poulain J."/>
            <person name="Rensing S.A."/>
            <person name="Rousvoal S."/>
            <person name="Samson G."/>
            <person name="Symeonidi A."/>
            <person name="Weissenbach J."/>
            <person name="Zambounis A."/>
            <person name="Wincker P."/>
            <person name="Boyen C."/>
        </authorList>
    </citation>
    <scope>NUCLEOTIDE SEQUENCE [LARGE SCALE GENOMIC DNA]</scope>
    <source>
        <strain evidence="3">cv. Stackhouse</strain>
    </source>
</reference>
<evidence type="ECO:0000313" key="2">
    <source>
        <dbReference type="EMBL" id="CDF36991.1"/>
    </source>
</evidence>
<dbReference type="InterPro" id="IPR001584">
    <property type="entry name" value="Integrase_cat-core"/>
</dbReference>
<dbReference type="GeneID" id="17324520"/>
<sequence>MSGLYCRQVRTPRHKVPPDKSDHHLRRPIPARRFVRLRRYAGITNCPHFSARILNRAMSVDSRTLSVYGSSRFCGACLDTGAEKSVIGYAQAKAYCKTFGTPMHLQPSPFFYKFGDGIRSSLGTMEIRLPFAPGYFVPLSVDVVSADIPLLIALDTLDSHKLLADNVKNSLVCTTIGSSMPIRRDHGHLFVKWHTPEALFTTSELRRLHLHFFHPQAQRLYRMLRRARPEEVNGETMRVLEEIASACRGCKQHSSRPYRFRVSIPPNTIVFNEEVALDLFWIEGNPILHVVDTRTNFQNVALLKGQSACYVWYAFVKAWSSVYVGYPNRMGADQGSVFTSKLWEDVTLMHGIELQMSGVESHNSLGVGERYHGPIRRIFRVLRTQYPQLDSEVSLRLVVKGANDTLGPDGHVPSKLVFGVEPVFPVLNSSLPAQRERM</sequence>
<evidence type="ECO:0000259" key="1">
    <source>
        <dbReference type="PROSITE" id="PS50994"/>
    </source>
</evidence>
<gene>
    <name evidence="2" type="ORF">CHC_T00004980001</name>
</gene>
<accession>R7QHR7</accession>
<dbReference type="GO" id="GO:0003676">
    <property type="term" value="F:nucleic acid binding"/>
    <property type="evidence" value="ECO:0007669"/>
    <property type="project" value="InterPro"/>
</dbReference>
<dbReference type="Proteomes" id="UP000012073">
    <property type="component" value="Unassembled WGS sequence"/>
</dbReference>
<dbReference type="RefSeq" id="XP_005716810.1">
    <property type="nucleotide sequence ID" value="XM_005716753.1"/>
</dbReference>
<name>R7QHR7_CHOCR</name>
<dbReference type="GO" id="GO:0015074">
    <property type="term" value="P:DNA integration"/>
    <property type="evidence" value="ECO:0007669"/>
    <property type="project" value="InterPro"/>
</dbReference>
<dbReference type="AlphaFoldDB" id="R7QHR7"/>
<protein>
    <recommendedName>
        <fullName evidence="1">Integrase catalytic domain-containing protein</fullName>
    </recommendedName>
</protein>
<evidence type="ECO:0000313" key="3">
    <source>
        <dbReference type="Proteomes" id="UP000012073"/>
    </source>
</evidence>
<feature type="domain" description="Integrase catalytic" evidence="1">
    <location>
        <begin position="261"/>
        <end position="421"/>
    </location>
</feature>
<dbReference type="OMA" id="CINTGAP"/>
<dbReference type="InterPro" id="IPR036397">
    <property type="entry name" value="RNaseH_sf"/>
</dbReference>
<dbReference type="EMBL" id="HG001808">
    <property type="protein sequence ID" value="CDF36991.1"/>
    <property type="molecule type" value="Genomic_DNA"/>
</dbReference>
<dbReference type="Gene3D" id="3.30.420.10">
    <property type="entry name" value="Ribonuclease H-like superfamily/Ribonuclease H"/>
    <property type="match status" value="1"/>
</dbReference>
<dbReference type="PhylomeDB" id="R7QHR7"/>
<dbReference type="Gramene" id="CDF36991">
    <property type="protein sequence ID" value="CDF36991"/>
    <property type="gene ID" value="CHC_T00004980001"/>
</dbReference>
<dbReference type="OrthoDB" id="5664at2759"/>